<dbReference type="EMBL" id="CAXHTA020000012">
    <property type="protein sequence ID" value="CAL5225032.1"/>
    <property type="molecule type" value="Genomic_DNA"/>
</dbReference>
<reference evidence="1 2" key="1">
    <citation type="submission" date="2024-06" db="EMBL/GenBank/DDBJ databases">
        <authorList>
            <person name="Kraege A."/>
            <person name="Thomma B."/>
        </authorList>
    </citation>
    <scope>NUCLEOTIDE SEQUENCE [LARGE SCALE GENOMIC DNA]</scope>
</reference>
<keyword evidence="2" id="KW-1185">Reference proteome</keyword>
<gene>
    <name evidence="1" type="primary">g7810</name>
    <name evidence="1" type="ORF">VP750_LOCUS6691</name>
</gene>
<accession>A0ABP1G5H1</accession>
<sequence length="251" mass="27726">MSDLRAPPSKRTRLVKGTDLPSKLIDVILCKCDAREQLLITGLSKNLREMPVRAMILSALEMSRTWPPMTSRDLQWTPIVRHVGWEPTDIKWRLEDRRSGDIVAVRADCRLSAEDCADLGMPPHCHTLEEFWTQNVMARKKLADLDEVKDDLTAPFATNLELDALFGNLTEGLDDAVPPEPDWGDLFAHEQLEHTEEADALFGADPSFPLCVSPLGGVEADLDAFFAAVNSSVQPLGVPQGGNDAEVVELS</sequence>
<proteinExistence type="predicted"/>
<organism evidence="1 2">
    <name type="scientific">Coccomyxa viridis</name>
    <dbReference type="NCBI Taxonomy" id="1274662"/>
    <lineage>
        <taxon>Eukaryota</taxon>
        <taxon>Viridiplantae</taxon>
        <taxon>Chlorophyta</taxon>
        <taxon>core chlorophytes</taxon>
        <taxon>Trebouxiophyceae</taxon>
        <taxon>Trebouxiophyceae incertae sedis</taxon>
        <taxon>Coccomyxaceae</taxon>
        <taxon>Coccomyxa</taxon>
    </lineage>
</organism>
<dbReference type="Proteomes" id="UP001497392">
    <property type="component" value="Unassembled WGS sequence"/>
</dbReference>
<name>A0ABP1G5H1_9CHLO</name>
<comment type="caution">
    <text evidence="1">The sequence shown here is derived from an EMBL/GenBank/DDBJ whole genome shotgun (WGS) entry which is preliminary data.</text>
</comment>
<evidence type="ECO:0000313" key="1">
    <source>
        <dbReference type="EMBL" id="CAL5225032.1"/>
    </source>
</evidence>
<evidence type="ECO:0000313" key="2">
    <source>
        <dbReference type="Proteomes" id="UP001497392"/>
    </source>
</evidence>
<protein>
    <submittedName>
        <fullName evidence="1">G7810 protein</fullName>
    </submittedName>
</protein>